<dbReference type="PROSITE" id="PS51257">
    <property type="entry name" value="PROKAR_LIPOPROTEIN"/>
    <property type="match status" value="1"/>
</dbReference>
<evidence type="ECO:0000313" key="4">
    <source>
        <dbReference type="Proteomes" id="UP001262582"/>
    </source>
</evidence>
<evidence type="ECO:0000313" key="3">
    <source>
        <dbReference type="EMBL" id="MDT0676140.1"/>
    </source>
</evidence>
<feature type="signal peptide" evidence="1">
    <location>
        <begin position="1"/>
        <end position="20"/>
    </location>
</feature>
<evidence type="ECO:0000259" key="2">
    <source>
        <dbReference type="Pfam" id="PF09917"/>
    </source>
</evidence>
<keyword evidence="4" id="KW-1185">Reference proteome</keyword>
<accession>A0ABU3D3M8</accession>
<evidence type="ECO:0000256" key="1">
    <source>
        <dbReference type="SAM" id="SignalP"/>
    </source>
</evidence>
<feature type="chain" id="PRO_5046274713" evidence="1">
    <location>
        <begin position="21"/>
        <end position="143"/>
    </location>
</feature>
<keyword evidence="1" id="KW-0732">Signal</keyword>
<gene>
    <name evidence="3" type="ORF">RM539_06045</name>
</gene>
<reference evidence="3 4" key="1">
    <citation type="submission" date="2023-09" db="EMBL/GenBank/DDBJ databases">
        <authorList>
            <person name="Rey-Velasco X."/>
        </authorList>
    </citation>
    <scope>NUCLEOTIDE SEQUENCE [LARGE SCALE GENOMIC DNA]</scope>
    <source>
        <strain evidence="3 4">F117</strain>
    </source>
</reference>
<dbReference type="PANTHER" id="PTHR36919">
    <property type="entry name" value="BLR1215 PROTEIN"/>
    <property type="match status" value="1"/>
</dbReference>
<dbReference type="InterPro" id="IPR019223">
    <property type="entry name" value="DUF2147"/>
</dbReference>
<proteinExistence type="predicted"/>
<organism evidence="3 4">
    <name type="scientific">Autumnicola musiva</name>
    <dbReference type="NCBI Taxonomy" id="3075589"/>
    <lineage>
        <taxon>Bacteria</taxon>
        <taxon>Pseudomonadati</taxon>
        <taxon>Bacteroidota</taxon>
        <taxon>Flavobacteriia</taxon>
        <taxon>Flavobacteriales</taxon>
        <taxon>Flavobacteriaceae</taxon>
        <taxon>Autumnicola</taxon>
    </lineage>
</organism>
<dbReference type="RefSeq" id="WP_121665218.1">
    <property type="nucleotide sequence ID" value="NZ_JAVRHK010000003.1"/>
</dbReference>
<dbReference type="Pfam" id="PF09917">
    <property type="entry name" value="DUF2147"/>
    <property type="match status" value="1"/>
</dbReference>
<comment type="caution">
    <text evidence="3">The sequence shown here is derived from an EMBL/GenBank/DDBJ whole genome shotgun (WGS) entry which is preliminary data.</text>
</comment>
<dbReference type="Proteomes" id="UP001262582">
    <property type="component" value="Unassembled WGS sequence"/>
</dbReference>
<dbReference type="PANTHER" id="PTHR36919:SF3">
    <property type="entry name" value="BLL5882 PROTEIN"/>
    <property type="match status" value="1"/>
</dbReference>
<protein>
    <submittedName>
        <fullName evidence="3">DUF2147 domain-containing protein</fullName>
    </submittedName>
</protein>
<sequence>MKNWLLSISFGLLSCFYSNAQDIFGKWETYNRHTGEVRSIVEVFQKNGKVYGKVLRIMDKEDRDNLCTECEGDDKNKKIEGLVLMKNYEKDGEEYVDGTITNPNDGKVYRSKIWLDENDPNILNVRGYIGFFYKTMEWERMTE</sequence>
<dbReference type="EMBL" id="JAVRHK010000003">
    <property type="protein sequence ID" value="MDT0676140.1"/>
    <property type="molecule type" value="Genomic_DNA"/>
</dbReference>
<dbReference type="Gene3D" id="2.40.128.520">
    <property type="match status" value="1"/>
</dbReference>
<feature type="domain" description="DUF2147" evidence="2">
    <location>
        <begin position="25"/>
        <end position="140"/>
    </location>
</feature>
<name>A0ABU3D3M8_9FLAO</name>